<proteinExistence type="predicted"/>
<dbReference type="Proteomes" id="UP000309676">
    <property type="component" value="Unassembled WGS sequence"/>
</dbReference>
<comment type="caution">
    <text evidence="2">The sequence shown here is derived from an EMBL/GenBank/DDBJ whole genome shotgun (WGS) entry which is preliminary data.</text>
</comment>
<keyword evidence="1" id="KW-0472">Membrane</keyword>
<feature type="transmembrane region" description="Helical" evidence="1">
    <location>
        <begin position="148"/>
        <end position="170"/>
    </location>
</feature>
<dbReference type="AlphaFoldDB" id="A0A5R9GEB7"/>
<organism evidence="2 3">
    <name type="scientific">Paenibacillus antri</name>
    <dbReference type="NCBI Taxonomy" id="2582848"/>
    <lineage>
        <taxon>Bacteria</taxon>
        <taxon>Bacillati</taxon>
        <taxon>Bacillota</taxon>
        <taxon>Bacilli</taxon>
        <taxon>Bacillales</taxon>
        <taxon>Paenibacillaceae</taxon>
        <taxon>Paenibacillus</taxon>
    </lineage>
</organism>
<keyword evidence="1" id="KW-1133">Transmembrane helix</keyword>
<dbReference type="EMBL" id="VCIW01000019">
    <property type="protein sequence ID" value="TLS49725.1"/>
    <property type="molecule type" value="Genomic_DNA"/>
</dbReference>
<keyword evidence="1" id="KW-0812">Transmembrane</keyword>
<gene>
    <name evidence="2" type="ORF">FE782_23955</name>
</gene>
<keyword evidence="3" id="KW-1185">Reference proteome</keyword>
<protein>
    <submittedName>
        <fullName evidence="2">Uncharacterized protein</fullName>
    </submittedName>
</protein>
<dbReference type="OrthoDB" id="1895162at2"/>
<evidence type="ECO:0000313" key="2">
    <source>
        <dbReference type="EMBL" id="TLS49725.1"/>
    </source>
</evidence>
<feature type="transmembrane region" description="Helical" evidence="1">
    <location>
        <begin position="176"/>
        <end position="198"/>
    </location>
</feature>
<accession>A0A5R9GEB7</accession>
<evidence type="ECO:0000256" key="1">
    <source>
        <dbReference type="SAM" id="Phobius"/>
    </source>
</evidence>
<dbReference type="RefSeq" id="WP_138196878.1">
    <property type="nucleotide sequence ID" value="NZ_VCIW01000019.1"/>
</dbReference>
<feature type="transmembrane region" description="Helical" evidence="1">
    <location>
        <begin position="42"/>
        <end position="66"/>
    </location>
</feature>
<evidence type="ECO:0000313" key="3">
    <source>
        <dbReference type="Proteomes" id="UP000309676"/>
    </source>
</evidence>
<name>A0A5R9GEB7_9BACL</name>
<sequence length="214" mass="24028">MKLLARKIFSMGEIKHVWLLLLSVAICVVTFAIDERVNPGDQLWLSVSYFASFTAAAAWAAANYVGHLRMNRLLRKQTDIGAYVDQLALSADDRQELRNYLEDFAADLERQGRRKEDAAKEAITQFKVKELLSMSKYSSPFETHGHHYLLGLSGLTLTAAAAFAAIGHALPTRSLFALIATTVAAVYGFCFLALFFLYKVMDNVLYRKVRDYFG</sequence>
<reference evidence="2 3" key="1">
    <citation type="submission" date="2019-05" db="EMBL/GenBank/DDBJ databases">
        <authorList>
            <person name="Narsing Rao M.P."/>
            <person name="Li W.J."/>
        </authorList>
    </citation>
    <scope>NUCLEOTIDE SEQUENCE [LARGE SCALE GENOMIC DNA]</scope>
    <source>
        <strain evidence="2 3">SYSU_K30003</strain>
    </source>
</reference>